<evidence type="ECO:0000313" key="2">
    <source>
        <dbReference type="EMBL" id="EMR01038.1"/>
    </source>
</evidence>
<dbReference type="EMBL" id="AODQ01000152">
    <property type="protein sequence ID" value="EMR01038.1"/>
    <property type="molecule type" value="Genomic_DNA"/>
</dbReference>
<gene>
    <name evidence="2" type="ORF">ADICEAN_03829</name>
</gene>
<proteinExistence type="predicted"/>
<comment type="caution">
    <text evidence="2">The sequence shown here is derived from an EMBL/GenBank/DDBJ whole genome shotgun (WGS) entry which is preliminary data.</text>
</comment>
<dbReference type="InterPro" id="IPR036005">
    <property type="entry name" value="Creatinase/aminopeptidase-like"/>
</dbReference>
<dbReference type="InterPro" id="IPR000994">
    <property type="entry name" value="Pept_M24"/>
</dbReference>
<dbReference type="Proteomes" id="UP000011910">
    <property type="component" value="Unassembled WGS sequence"/>
</dbReference>
<accession>M7MX78</accession>
<dbReference type="AlphaFoldDB" id="M7MX78"/>
<organism evidence="2 3">
    <name type="scientific">Cesiribacter andamanensis AMV16</name>
    <dbReference type="NCBI Taxonomy" id="1279009"/>
    <lineage>
        <taxon>Bacteria</taxon>
        <taxon>Pseudomonadati</taxon>
        <taxon>Bacteroidota</taxon>
        <taxon>Cytophagia</taxon>
        <taxon>Cytophagales</taxon>
        <taxon>Cesiribacteraceae</taxon>
        <taxon>Cesiribacter</taxon>
    </lineage>
</organism>
<feature type="domain" description="Peptidase M24" evidence="1">
    <location>
        <begin position="10"/>
        <end position="171"/>
    </location>
</feature>
<evidence type="ECO:0000313" key="3">
    <source>
        <dbReference type="Proteomes" id="UP000011910"/>
    </source>
</evidence>
<dbReference type="STRING" id="1279009.ADICEAN_03829"/>
<reference evidence="2 3" key="1">
    <citation type="journal article" date="2013" name="Genome Announc.">
        <title>Draft Genome Sequence of Cesiribacter andamanensis Strain AMV16T, Isolated from a Soil Sample from a Mud Volcano in the Andaman Islands, India.</title>
        <authorList>
            <person name="Shivaji S."/>
            <person name="Ara S."/>
            <person name="Begum Z."/>
            <person name="Srinivas T.N."/>
            <person name="Singh A."/>
            <person name="Kumar Pinnaka A."/>
        </authorList>
    </citation>
    <scope>NUCLEOTIDE SEQUENCE [LARGE SCALE GENOMIC DNA]</scope>
    <source>
        <strain evidence="2 3">AMV16</strain>
    </source>
</reference>
<sequence>MQLYPQIVAIAHHIIAEGFSETVIQPSVTTTDEVVWWYREKIRSLGLAAWFHPTVAIQRADPENFEHLRAFSDRPEGQVIQPGDLLHVDFGITYLGLNTDTQQHAYVLRRGETQAPESLRKAFATGNRLQDLLTGSFATGKSGNQILKEALDKAKAEGIKASIYTHPIGYHGHAAGPAIGMWD</sequence>
<dbReference type="Pfam" id="PF00557">
    <property type="entry name" value="Peptidase_M24"/>
    <property type="match status" value="1"/>
</dbReference>
<name>M7MX78_9BACT</name>
<protein>
    <submittedName>
        <fullName evidence="2">Metallopeptidase family M24</fullName>
    </submittedName>
</protein>
<keyword evidence="3" id="KW-1185">Reference proteome</keyword>
<dbReference type="eggNOG" id="COG0006">
    <property type="taxonomic scope" value="Bacteria"/>
</dbReference>
<dbReference type="PATRIC" id="fig|1279009.4.peg.3875"/>
<dbReference type="SUPFAM" id="SSF55920">
    <property type="entry name" value="Creatinase/aminopeptidase"/>
    <property type="match status" value="1"/>
</dbReference>
<evidence type="ECO:0000259" key="1">
    <source>
        <dbReference type="Pfam" id="PF00557"/>
    </source>
</evidence>
<dbReference type="Gene3D" id="3.90.230.10">
    <property type="entry name" value="Creatinase/methionine aminopeptidase superfamily"/>
    <property type="match status" value="1"/>
</dbReference>